<comment type="caution">
    <text evidence="2">The sequence shown here is derived from an EMBL/GenBank/DDBJ whole genome shotgun (WGS) entry which is preliminary data.</text>
</comment>
<feature type="transmembrane region" description="Helical" evidence="1">
    <location>
        <begin position="51"/>
        <end position="69"/>
    </location>
</feature>
<reference evidence="2 3" key="1">
    <citation type="submission" date="2017-04" db="EMBL/GenBank/DDBJ databases">
        <title>Draft genome sequence of Tuber borchii Vittad., a whitish edible truffle.</title>
        <authorList>
            <consortium name="DOE Joint Genome Institute"/>
            <person name="Murat C."/>
            <person name="Kuo A."/>
            <person name="Barry K.W."/>
            <person name="Clum A."/>
            <person name="Dockter R.B."/>
            <person name="Fauchery L."/>
            <person name="Iotti M."/>
            <person name="Kohler A."/>
            <person name="Labutti K."/>
            <person name="Lindquist E.A."/>
            <person name="Lipzen A."/>
            <person name="Ohm R.A."/>
            <person name="Wang M."/>
            <person name="Grigoriev I.V."/>
            <person name="Zambonelli A."/>
            <person name="Martin F.M."/>
        </authorList>
    </citation>
    <scope>NUCLEOTIDE SEQUENCE [LARGE SCALE GENOMIC DNA]</scope>
    <source>
        <strain evidence="2 3">Tbo3840</strain>
    </source>
</reference>
<protein>
    <submittedName>
        <fullName evidence="2">Uncharacterized protein</fullName>
    </submittedName>
</protein>
<keyword evidence="1" id="KW-0812">Transmembrane</keyword>
<keyword evidence="1" id="KW-0472">Membrane</keyword>
<feature type="transmembrane region" description="Helical" evidence="1">
    <location>
        <begin position="12"/>
        <end position="30"/>
    </location>
</feature>
<accession>A0A2T6ZQD6</accession>
<keyword evidence="1" id="KW-1133">Transmembrane helix</keyword>
<evidence type="ECO:0000313" key="2">
    <source>
        <dbReference type="EMBL" id="PUU77676.1"/>
    </source>
</evidence>
<organism evidence="2 3">
    <name type="scientific">Tuber borchii</name>
    <name type="common">White truffle</name>
    <dbReference type="NCBI Taxonomy" id="42251"/>
    <lineage>
        <taxon>Eukaryota</taxon>
        <taxon>Fungi</taxon>
        <taxon>Dikarya</taxon>
        <taxon>Ascomycota</taxon>
        <taxon>Pezizomycotina</taxon>
        <taxon>Pezizomycetes</taxon>
        <taxon>Pezizales</taxon>
        <taxon>Tuberaceae</taxon>
        <taxon>Tuber</taxon>
    </lineage>
</organism>
<name>A0A2T6ZQD6_TUBBO</name>
<dbReference type="EMBL" id="NESQ01000145">
    <property type="protein sequence ID" value="PUU77676.1"/>
    <property type="molecule type" value="Genomic_DNA"/>
</dbReference>
<sequence length="100" mass="11056">MGLYLSGVGFGLRFLWLCVGVFCRGVMAVLRGQLKVLSCNYGHLELMGFCIRGRLALAALVFFSFHFLVSLDLGGEQGREWGERVLLDISLLGALRCEGR</sequence>
<dbReference type="Proteomes" id="UP000244722">
    <property type="component" value="Unassembled WGS sequence"/>
</dbReference>
<evidence type="ECO:0000256" key="1">
    <source>
        <dbReference type="SAM" id="Phobius"/>
    </source>
</evidence>
<keyword evidence="3" id="KW-1185">Reference proteome</keyword>
<dbReference type="AlphaFoldDB" id="A0A2T6ZQD6"/>
<evidence type="ECO:0000313" key="3">
    <source>
        <dbReference type="Proteomes" id="UP000244722"/>
    </source>
</evidence>
<proteinExistence type="predicted"/>
<gene>
    <name evidence="2" type="ORF">B9Z19DRAFT_1085744</name>
</gene>